<feature type="region of interest" description="Disordered" evidence="2">
    <location>
        <begin position="21"/>
        <end position="101"/>
    </location>
</feature>
<sequence>MPIPAENVLIDLADLADLASAPLSTTMTAARSTSAESRPAGKMAENDKPRQVSSDSFASLASLMKSKKPWTIATKPPGLVANGPSTPNSPGESSFSTPTSARNYPALRTVSADAAAARQVHHQAPDAQSRLETPISPKSATAENQGYDKATMSKMEEIIAQMSKMVTEAPSEWEIIPDQLVGAQLRQQVLSPSPTLVDVDTLSTPPADGQISPPLSSTPAFGVRTTEDEHIARSKHNESAILHSDNQPVVRCTPQVWDTMINQMKTLKKEKMEAQAKVASLERDWNLRHQAMGDSSSELDELRYRLQLNKDHKAMMNRDMRQKDAELLNKDLEINSLKKQAADWVAMREQCEKLQAEVDYLRTEVERMESDNGQLKQIVTFKDQEIVELKESLAHSKTKMTDHQQRAENLVDTQNTREKKLKRLEKQLSDAQDTEEKLLDKIELLKTEIYPLTMQAKDLDSQLREKTSSCDRMRNDLRHVEKRLEVTSKALHKVENHQQLKGAAHSIVPNDQTKLPKLVLPCLECFARNVTCDASSRCQNCTMSGEKCHRWKCSQVHILRGGCQDFPCLLEHDANGWLMLKQEQPRW</sequence>
<dbReference type="GO" id="GO:0000793">
    <property type="term" value="C:condensed chromosome"/>
    <property type="evidence" value="ECO:0007669"/>
    <property type="project" value="TreeGrafter"/>
</dbReference>
<proteinExistence type="predicted"/>
<feature type="compositionally biased region" description="Polar residues" evidence="2">
    <location>
        <begin position="83"/>
        <end position="101"/>
    </location>
</feature>
<dbReference type="GO" id="GO:0003682">
    <property type="term" value="F:chromatin binding"/>
    <property type="evidence" value="ECO:0007669"/>
    <property type="project" value="TreeGrafter"/>
</dbReference>
<keyword evidence="1" id="KW-0175">Coiled coil</keyword>
<comment type="caution">
    <text evidence="3">The sequence shown here is derived from an EMBL/GenBank/DDBJ whole genome shotgun (WGS) entry which is preliminary data.</text>
</comment>
<evidence type="ECO:0000256" key="1">
    <source>
        <dbReference type="SAM" id="Coils"/>
    </source>
</evidence>
<accession>A0A9P4PBV2</accession>
<feature type="region of interest" description="Disordered" evidence="2">
    <location>
        <begin position="113"/>
        <end position="149"/>
    </location>
</feature>
<dbReference type="GO" id="GO:0000785">
    <property type="term" value="C:chromatin"/>
    <property type="evidence" value="ECO:0007669"/>
    <property type="project" value="TreeGrafter"/>
</dbReference>
<name>A0A9P4PBV2_9PLEO</name>
<dbReference type="EMBL" id="MU001508">
    <property type="protein sequence ID" value="KAF2440156.1"/>
    <property type="molecule type" value="Genomic_DNA"/>
</dbReference>
<dbReference type="PANTHER" id="PTHR43941:SF1">
    <property type="entry name" value="STRUCTURAL MAINTENANCE OF CHROMOSOMES PROTEIN 2"/>
    <property type="match status" value="1"/>
</dbReference>
<dbReference type="PANTHER" id="PTHR43941">
    <property type="entry name" value="STRUCTURAL MAINTENANCE OF CHROMOSOMES PROTEIN 2"/>
    <property type="match status" value="1"/>
</dbReference>
<evidence type="ECO:0000256" key="2">
    <source>
        <dbReference type="SAM" id="MobiDB-lite"/>
    </source>
</evidence>
<keyword evidence="4" id="KW-1185">Reference proteome</keyword>
<evidence type="ECO:0000313" key="3">
    <source>
        <dbReference type="EMBL" id="KAF2440156.1"/>
    </source>
</evidence>
<dbReference type="AlphaFoldDB" id="A0A9P4PBV2"/>
<gene>
    <name evidence="3" type="ORF">P171DRAFT_119158</name>
</gene>
<dbReference type="GO" id="GO:0007076">
    <property type="term" value="P:mitotic chromosome condensation"/>
    <property type="evidence" value="ECO:0007669"/>
    <property type="project" value="TreeGrafter"/>
</dbReference>
<dbReference type="Proteomes" id="UP000799764">
    <property type="component" value="Unassembled WGS sequence"/>
</dbReference>
<evidence type="ECO:0000313" key="4">
    <source>
        <dbReference type="Proteomes" id="UP000799764"/>
    </source>
</evidence>
<reference evidence="3" key="1">
    <citation type="journal article" date="2020" name="Stud. Mycol.">
        <title>101 Dothideomycetes genomes: a test case for predicting lifestyles and emergence of pathogens.</title>
        <authorList>
            <person name="Haridas S."/>
            <person name="Albert R."/>
            <person name="Binder M."/>
            <person name="Bloem J."/>
            <person name="Labutti K."/>
            <person name="Salamov A."/>
            <person name="Andreopoulos B."/>
            <person name="Baker S."/>
            <person name="Barry K."/>
            <person name="Bills G."/>
            <person name="Bluhm B."/>
            <person name="Cannon C."/>
            <person name="Castanera R."/>
            <person name="Culley D."/>
            <person name="Daum C."/>
            <person name="Ezra D."/>
            <person name="Gonzalez J."/>
            <person name="Henrissat B."/>
            <person name="Kuo A."/>
            <person name="Liang C."/>
            <person name="Lipzen A."/>
            <person name="Lutzoni F."/>
            <person name="Magnuson J."/>
            <person name="Mondo S."/>
            <person name="Nolan M."/>
            <person name="Ohm R."/>
            <person name="Pangilinan J."/>
            <person name="Park H.-J."/>
            <person name="Ramirez L."/>
            <person name="Alfaro M."/>
            <person name="Sun H."/>
            <person name="Tritt A."/>
            <person name="Yoshinaga Y."/>
            <person name="Zwiers L.-H."/>
            <person name="Turgeon B."/>
            <person name="Goodwin S."/>
            <person name="Spatafora J."/>
            <person name="Crous P."/>
            <person name="Grigoriev I."/>
        </authorList>
    </citation>
    <scope>NUCLEOTIDE SEQUENCE</scope>
    <source>
        <strain evidence="3">CBS 690.94</strain>
    </source>
</reference>
<organism evidence="3 4">
    <name type="scientific">Karstenula rhodostoma CBS 690.94</name>
    <dbReference type="NCBI Taxonomy" id="1392251"/>
    <lineage>
        <taxon>Eukaryota</taxon>
        <taxon>Fungi</taxon>
        <taxon>Dikarya</taxon>
        <taxon>Ascomycota</taxon>
        <taxon>Pezizomycotina</taxon>
        <taxon>Dothideomycetes</taxon>
        <taxon>Pleosporomycetidae</taxon>
        <taxon>Pleosporales</taxon>
        <taxon>Massarineae</taxon>
        <taxon>Didymosphaeriaceae</taxon>
        <taxon>Karstenula</taxon>
    </lineage>
</organism>
<feature type="coiled-coil region" evidence="1">
    <location>
        <begin position="407"/>
        <end position="483"/>
    </location>
</feature>
<protein>
    <submittedName>
        <fullName evidence="3">Uncharacterized protein</fullName>
    </submittedName>
</protein>
<dbReference type="OrthoDB" id="3777260at2759"/>
<feature type="compositionally biased region" description="Low complexity" evidence="2">
    <location>
        <begin position="21"/>
        <end position="40"/>
    </location>
</feature>
<dbReference type="GO" id="GO:0000796">
    <property type="term" value="C:condensin complex"/>
    <property type="evidence" value="ECO:0007669"/>
    <property type="project" value="TreeGrafter"/>
</dbReference>